<proteinExistence type="predicted"/>
<evidence type="ECO:0000313" key="2">
    <source>
        <dbReference type="Proteomes" id="UP000032427"/>
    </source>
</evidence>
<name>A0A090KJ13_9GAMM</name>
<keyword evidence="2" id="KW-1185">Reference proteome</keyword>
<sequence>MLKLEGKQADMLLSCLKNWQLIDGNGMEGDSLTLSLFSEGISGIPSKGEKYEVYLDDIHRDTFQISKRSAKLSPKEVCLVLSVAPFSVTDASGFRAKRSASWNKASIAEIMQDCLLPHGYSIFVHPKLQNIEIEHIDRTDEGCAAFLRRLAKQYDAIAKPVSETYVMAPKGEVISASGAAIETLTLSLPSNNDPQLPNFVNVDIELDGREEFGGVSAFYLSTDSGHRNEVNTGNAPFKALGKDFKSKEEAEQACFTELRRITREGRKVNIVAPANSVVFAEGLVVLDKTFDELYQGISSIDTVTFSGQGRQVKSMTIQATLTGA</sequence>
<dbReference type="AlphaFoldDB" id="A0A090KJ13"/>
<dbReference type="PATRIC" id="fig|80852.17.peg.1501"/>
<dbReference type="OrthoDB" id="4070623at2"/>
<dbReference type="Proteomes" id="UP000032427">
    <property type="component" value="Chromosome 1"/>
</dbReference>
<gene>
    <name evidence="1" type="ORF">AWOD_I_1459</name>
</gene>
<dbReference type="EMBL" id="LN554846">
    <property type="protein sequence ID" value="CED71534.1"/>
    <property type="molecule type" value="Genomic_DNA"/>
</dbReference>
<dbReference type="SUPFAM" id="SSF69279">
    <property type="entry name" value="Phage tail proteins"/>
    <property type="match status" value="1"/>
</dbReference>
<dbReference type="GeneID" id="28541017"/>
<reference evidence="2" key="1">
    <citation type="submission" date="2014-09" db="EMBL/GenBank/DDBJ databases">
        <authorList>
            <person name="Hjerde E."/>
        </authorList>
    </citation>
    <scope>NUCLEOTIDE SEQUENCE [LARGE SCALE GENOMIC DNA]</scope>
    <source>
        <strain evidence="2">06/09/139</strain>
    </source>
</reference>
<dbReference type="KEGG" id="awd:AWOD_I_1459"/>
<dbReference type="HOGENOM" id="CLU_037957_2_0_6"/>
<dbReference type="STRING" id="80852.AWOD_I_1459"/>
<organism evidence="1 2">
    <name type="scientific">Aliivibrio wodanis</name>
    <dbReference type="NCBI Taxonomy" id="80852"/>
    <lineage>
        <taxon>Bacteria</taxon>
        <taxon>Pseudomonadati</taxon>
        <taxon>Pseudomonadota</taxon>
        <taxon>Gammaproteobacteria</taxon>
        <taxon>Vibrionales</taxon>
        <taxon>Vibrionaceae</taxon>
        <taxon>Aliivibrio</taxon>
    </lineage>
</organism>
<evidence type="ECO:0000313" key="1">
    <source>
        <dbReference type="EMBL" id="CED71534.1"/>
    </source>
</evidence>
<protein>
    <submittedName>
        <fullName evidence="1">Phage late control gene D protein</fullName>
    </submittedName>
</protein>
<accession>A0A090KJ13</accession>